<evidence type="ECO:0000313" key="2">
    <source>
        <dbReference type="EMBL" id="PVY36560.1"/>
    </source>
</evidence>
<evidence type="ECO:0000313" key="1">
    <source>
        <dbReference type="EMBL" id="NMD86395.1"/>
    </source>
</evidence>
<dbReference type="Proteomes" id="UP000576225">
    <property type="component" value="Unassembled WGS sequence"/>
</dbReference>
<dbReference type="AlphaFoldDB" id="A0A2U1AJJ9"/>
<keyword evidence="3" id="KW-1185">Reference proteome</keyword>
<evidence type="ECO:0000313" key="3">
    <source>
        <dbReference type="Proteomes" id="UP000245959"/>
    </source>
</evidence>
<organism evidence="2 3">
    <name type="scientific">Victivallis vadensis</name>
    <dbReference type="NCBI Taxonomy" id="172901"/>
    <lineage>
        <taxon>Bacteria</taxon>
        <taxon>Pseudomonadati</taxon>
        <taxon>Lentisphaerota</taxon>
        <taxon>Lentisphaeria</taxon>
        <taxon>Victivallales</taxon>
        <taxon>Victivallaceae</taxon>
        <taxon>Victivallis</taxon>
    </lineage>
</organism>
<dbReference type="OrthoDB" id="1654682at2"/>
<reference evidence="1 4" key="2">
    <citation type="submission" date="2020-04" db="EMBL/GenBank/DDBJ databases">
        <authorList>
            <person name="Hitch T.C.A."/>
            <person name="Wylensek D."/>
            <person name="Clavel T."/>
        </authorList>
    </citation>
    <scope>NUCLEOTIDE SEQUENCE [LARGE SCALE GENOMIC DNA]</scope>
    <source>
        <strain evidence="1 4">COR2-253-APC-1A</strain>
    </source>
</reference>
<name>A0A2U1AJJ9_9BACT</name>
<proteinExistence type="predicted"/>
<sequence length="115" mass="12288">MNKNELSETVKEMIAAPSCCKELKDAGQNYLNALGTDAEKTAAAALLQEIREDVCTLDQTIPFFESELGTQIFGAERAKAMAAHAREIKAQGAKWCDCPACAAGVKILENASVPV</sequence>
<accession>A0A2U1AJJ9</accession>
<dbReference type="GeneID" id="78296791"/>
<dbReference type="EMBL" id="QEKH01000035">
    <property type="protein sequence ID" value="PVY36560.1"/>
    <property type="molecule type" value="Genomic_DNA"/>
</dbReference>
<protein>
    <recommendedName>
        <fullName evidence="5">Heat-shock protein Hsp90</fullName>
    </recommendedName>
</protein>
<dbReference type="EMBL" id="JABAEW010000010">
    <property type="protein sequence ID" value="NMD86395.1"/>
    <property type="molecule type" value="Genomic_DNA"/>
</dbReference>
<comment type="caution">
    <text evidence="2">The sequence shown here is derived from an EMBL/GenBank/DDBJ whole genome shotgun (WGS) entry which is preliminary data.</text>
</comment>
<evidence type="ECO:0000313" key="4">
    <source>
        <dbReference type="Proteomes" id="UP000576225"/>
    </source>
</evidence>
<dbReference type="RefSeq" id="WP_116885520.1">
    <property type="nucleotide sequence ID" value="NZ_CABMMC010000038.1"/>
</dbReference>
<reference evidence="2 3" key="1">
    <citation type="submission" date="2018-04" db="EMBL/GenBank/DDBJ databases">
        <title>Genomic Encyclopedia of Type Strains, Phase IV (KMG-IV): sequencing the most valuable type-strain genomes for metagenomic binning, comparative biology and taxonomic classification.</title>
        <authorList>
            <person name="Goeker M."/>
        </authorList>
    </citation>
    <scope>NUCLEOTIDE SEQUENCE [LARGE SCALE GENOMIC DNA]</scope>
    <source>
        <strain evidence="2 3">DSM 14823</strain>
    </source>
</reference>
<dbReference type="Proteomes" id="UP000245959">
    <property type="component" value="Unassembled WGS sequence"/>
</dbReference>
<gene>
    <name evidence="2" type="ORF">C8D82_13526</name>
    <name evidence="1" type="ORF">HF882_07335</name>
</gene>
<evidence type="ECO:0008006" key="5">
    <source>
        <dbReference type="Google" id="ProtNLM"/>
    </source>
</evidence>